<dbReference type="Pfam" id="PF01973">
    <property type="entry name" value="MptE-like"/>
    <property type="match status" value="1"/>
</dbReference>
<dbReference type="AlphaFoldDB" id="A0A1M4ULH4"/>
<dbReference type="OrthoDB" id="5291305at2"/>
<evidence type="ECO:0000259" key="1">
    <source>
        <dbReference type="Pfam" id="PF01973"/>
    </source>
</evidence>
<feature type="domain" description="6-hydroxymethylpterin diphosphokinase MptE-like" evidence="1">
    <location>
        <begin position="179"/>
        <end position="347"/>
    </location>
</feature>
<organism evidence="2 3">
    <name type="scientific">Clostridium fallax</name>
    <dbReference type="NCBI Taxonomy" id="1533"/>
    <lineage>
        <taxon>Bacteria</taxon>
        <taxon>Bacillati</taxon>
        <taxon>Bacillota</taxon>
        <taxon>Clostridia</taxon>
        <taxon>Eubacteriales</taxon>
        <taxon>Clostridiaceae</taxon>
        <taxon>Clostridium</taxon>
    </lineage>
</organism>
<name>A0A1M4ULH4_9CLOT</name>
<proteinExistence type="predicted"/>
<protein>
    <submittedName>
        <fullName evidence="2">Uncharacterized conserved protein</fullName>
    </submittedName>
</protein>
<dbReference type="InterPro" id="IPR002826">
    <property type="entry name" value="MptE-like"/>
</dbReference>
<dbReference type="PANTHER" id="PTHR41786:SF1">
    <property type="entry name" value="6-HYDROXYMETHYLPTERIN DIPHOSPHOKINASE MPTE-LIKE DOMAIN-CONTAINING PROTEIN"/>
    <property type="match status" value="1"/>
</dbReference>
<dbReference type="PANTHER" id="PTHR41786">
    <property type="entry name" value="MOTILITY ACCESSORY FACTOR MAF"/>
    <property type="match status" value="1"/>
</dbReference>
<dbReference type="EMBL" id="FQVM01000005">
    <property type="protein sequence ID" value="SHE57524.1"/>
    <property type="molecule type" value="Genomic_DNA"/>
</dbReference>
<gene>
    <name evidence="2" type="ORF">SAMN05443638_10583</name>
</gene>
<dbReference type="RefSeq" id="WP_072893663.1">
    <property type="nucleotide sequence ID" value="NZ_FQVM01000005.1"/>
</dbReference>
<reference evidence="2 3" key="1">
    <citation type="submission" date="2016-11" db="EMBL/GenBank/DDBJ databases">
        <authorList>
            <person name="Jaros S."/>
            <person name="Januszkiewicz K."/>
            <person name="Wedrychowicz H."/>
        </authorList>
    </citation>
    <scope>NUCLEOTIDE SEQUENCE [LARGE SCALE GENOMIC DNA]</scope>
    <source>
        <strain evidence="2 3">DSM 2631</strain>
    </source>
</reference>
<keyword evidence="3" id="KW-1185">Reference proteome</keyword>
<evidence type="ECO:0000313" key="3">
    <source>
        <dbReference type="Proteomes" id="UP000184035"/>
    </source>
</evidence>
<evidence type="ECO:0000313" key="2">
    <source>
        <dbReference type="EMBL" id="SHE57524.1"/>
    </source>
</evidence>
<sequence>MKNDNYIMEFSKDNFPILKANINNKLVYLGSKYNEKKNIESFIKSLNIKDGEDYIVIIGLALGSYLKDLIDIATNNNILIIEPDENIYSINKENKETNKILKNKNINYILYKNDEEFSEKIKSLIDISFNKTYAFSIYTNYENTFKEKCVKIVNCINNHLNYINLLRNSNIYLGEQTLKNYVNNFKHIGNNLSAYDFNNLFENKTAVIVSAGPSLSKNIKYLKEYKDKVVIIAVARSLNELLMNDIKPDFICAIDPGNIMFELLEKNINSEIPLVCIDQVNSKLIENYKGKKIFVLNMFKETISKLLNKKFISLPNGGSVAHLATSFALFMGIKNVIFIGQDLAYTDMKYHSDNSSSEKLRFEENSWKNTDIDKSTFIYVEGNEEELVPTNKVFITFKNWFEDFIKANNTIKFINSTEGGAKINGTIKLSIKDALRDYSEKNINVSKTIKNKINNIQENKINLIENIKKDIINILNLCRKAKQLSIEMKNVYKYNKGNLNDILRKLDNIDIRINKNKELFSLLNLAAYEELEALQMNKEYRTKIKESEIEKQNRICERNIKIYDIYIKSLEKILLYIKEYDKEEIYG</sequence>
<accession>A0A1M4ULH4</accession>
<dbReference type="Proteomes" id="UP000184035">
    <property type="component" value="Unassembled WGS sequence"/>
</dbReference>
<dbReference type="STRING" id="1533.SAMN05443638_10583"/>